<evidence type="ECO:0000313" key="4">
    <source>
        <dbReference type="EMBL" id="ASG25342.1"/>
    </source>
</evidence>
<reference evidence="4 5" key="1">
    <citation type="submission" date="2017-06" db="EMBL/GenBank/DDBJ databases">
        <title>Complete genome sequence of Nitrospirillum amazonense strain CBAmC, an endophytic nitrogen-fixing and plant growth-promoting bacterium, isolated from sugarcane.</title>
        <authorList>
            <person name="Schwab S."/>
            <person name="dos Santos Teixeira K.R."/>
            <person name="Simoes Araujo J.L."/>
            <person name="Soares Vidal M."/>
            <person name="Borges de Freitas H.R."/>
            <person name="Rivello Crivelaro A.L."/>
            <person name="Bueno de Camargo Nunes A."/>
            <person name="dos Santos C.M."/>
            <person name="Palmeira da Silva Rosa D."/>
            <person name="da Silva Padilha D."/>
            <person name="da Silva E."/>
            <person name="Araujo Terra L."/>
            <person name="Soares Mendes V."/>
            <person name="Farinelli L."/>
            <person name="Magalhaes Cruz L."/>
            <person name="Baldani J.I."/>
        </authorList>
    </citation>
    <scope>NUCLEOTIDE SEQUENCE [LARGE SCALE GENOMIC DNA]</scope>
    <source>
        <strain evidence="4 5">CBAmC</strain>
    </source>
</reference>
<gene>
    <name evidence="4" type="ORF">Y958_30880</name>
</gene>
<dbReference type="SUPFAM" id="SSF55961">
    <property type="entry name" value="Bet v1-like"/>
    <property type="match status" value="1"/>
</dbReference>
<dbReference type="Proteomes" id="UP000197153">
    <property type="component" value="Chromosome 4"/>
</dbReference>
<dbReference type="RefSeq" id="WP_088875709.1">
    <property type="nucleotide sequence ID" value="NZ_CP022113.1"/>
</dbReference>
<dbReference type="InterPro" id="IPR023393">
    <property type="entry name" value="START-like_dom_sf"/>
</dbReference>
<feature type="region of interest" description="Disordered" evidence="2">
    <location>
        <begin position="1"/>
        <end position="21"/>
    </location>
</feature>
<dbReference type="Gene3D" id="3.30.530.20">
    <property type="match status" value="1"/>
</dbReference>
<comment type="similarity">
    <text evidence="1">Belongs to the AHA1 family.</text>
</comment>
<organism evidence="4 5">
    <name type="scientific">Nitrospirillum viridazoti CBAmc</name>
    <dbReference type="NCBI Taxonomy" id="1441467"/>
    <lineage>
        <taxon>Bacteria</taxon>
        <taxon>Pseudomonadati</taxon>
        <taxon>Pseudomonadota</taxon>
        <taxon>Alphaproteobacteria</taxon>
        <taxon>Rhodospirillales</taxon>
        <taxon>Azospirillaceae</taxon>
        <taxon>Nitrospirillum</taxon>
        <taxon>Nitrospirillum viridazoti</taxon>
    </lineage>
</organism>
<evidence type="ECO:0000259" key="3">
    <source>
        <dbReference type="Pfam" id="PF08327"/>
    </source>
</evidence>
<sequence length="169" mass="18648">MTRHVDSAGGMRNPTSVERRGDRELVVTRTFDAPPSTVYRAWSQPELFQRWWVPKSVPGMSLVSCELDVRTGGKYRLEFAAGGSDTMAFHGKYIEVVPNERIVWTNDEGEEGAITTVTFEDLGGKTLLTFHEAYPSQEALEEALQGSATALPEQLGQLGDLLSGMEDLP</sequence>
<dbReference type="KEGG" id="nao:Y958_30880"/>
<feature type="domain" description="Activator of Hsp90 ATPase homologue 1/2-like C-terminal" evidence="3">
    <location>
        <begin position="32"/>
        <end position="161"/>
    </location>
</feature>
<evidence type="ECO:0000256" key="1">
    <source>
        <dbReference type="ARBA" id="ARBA00006817"/>
    </source>
</evidence>
<evidence type="ECO:0000313" key="5">
    <source>
        <dbReference type="Proteomes" id="UP000197153"/>
    </source>
</evidence>
<proteinExistence type="inferred from homology"/>
<dbReference type="CDD" id="cd07826">
    <property type="entry name" value="SRPBCC_CalC_Aha1-like_9"/>
    <property type="match status" value="1"/>
</dbReference>
<protein>
    <submittedName>
        <fullName evidence="4">ATPase</fullName>
    </submittedName>
</protein>
<keyword evidence="5" id="KW-1185">Reference proteome</keyword>
<dbReference type="InterPro" id="IPR013538">
    <property type="entry name" value="ASHA1/2-like_C"/>
</dbReference>
<name>A0A248K341_9PROT</name>
<dbReference type="AlphaFoldDB" id="A0A248K341"/>
<dbReference type="Pfam" id="PF08327">
    <property type="entry name" value="AHSA1"/>
    <property type="match status" value="1"/>
</dbReference>
<accession>A0A248K341</accession>
<dbReference type="EMBL" id="CP022113">
    <property type="protein sequence ID" value="ASG25342.1"/>
    <property type="molecule type" value="Genomic_DNA"/>
</dbReference>
<evidence type="ECO:0000256" key="2">
    <source>
        <dbReference type="SAM" id="MobiDB-lite"/>
    </source>
</evidence>